<dbReference type="Ensembl" id="ENSEEET00000001207.2">
    <property type="protein sequence ID" value="ENSEEEP00000001181.2"/>
    <property type="gene ID" value="ENSEEEG00000000788.2"/>
</dbReference>
<dbReference type="PANTHER" id="PTHR45734:SF5">
    <property type="entry name" value="TENSIN-3"/>
    <property type="match status" value="1"/>
</dbReference>
<dbReference type="PROSITE" id="PS51181">
    <property type="entry name" value="PPASE_TENSIN"/>
    <property type="match status" value="1"/>
</dbReference>
<dbReference type="InterPro" id="IPR029021">
    <property type="entry name" value="Prot-tyrosine_phosphatase-like"/>
</dbReference>
<reference evidence="3" key="2">
    <citation type="journal article" date="2017" name="Sci. Adv.">
        <title>A tail of two voltages: Proteomic comparison of the three electric organs of the electric eel.</title>
        <authorList>
            <person name="Traeger L.L."/>
            <person name="Sabat G."/>
            <person name="Barrett-Wilt G.A."/>
            <person name="Wells G.B."/>
            <person name="Sussman M.R."/>
        </authorList>
    </citation>
    <scope>NUCLEOTIDE SEQUENCE [LARGE SCALE GENOMIC DNA]</scope>
</reference>
<reference evidence="2" key="5">
    <citation type="submission" date="2025-09" db="UniProtKB">
        <authorList>
            <consortium name="Ensembl"/>
        </authorList>
    </citation>
    <scope>IDENTIFICATION</scope>
</reference>
<dbReference type="GeneTree" id="ENSGT00940000156328"/>
<dbReference type="GO" id="GO:0005925">
    <property type="term" value="C:focal adhesion"/>
    <property type="evidence" value="ECO:0007669"/>
    <property type="project" value="TreeGrafter"/>
</dbReference>
<reference evidence="3" key="1">
    <citation type="journal article" date="2014" name="Science">
        <title>Nonhuman genetics. Genomic basis for the convergent evolution of electric organs.</title>
        <authorList>
            <person name="Gallant J.R."/>
            <person name="Traeger L.L."/>
            <person name="Volkening J.D."/>
            <person name="Moffett H."/>
            <person name="Chen P.H."/>
            <person name="Novina C.D."/>
            <person name="Phillips G.N.Jr."/>
            <person name="Anand R."/>
            <person name="Wells G.B."/>
            <person name="Pinch M."/>
            <person name="Guth R."/>
            <person name="Unguez G.A."/>
            <person name="Albert J.S."/>
            <person name="Zakon H.H."/>
            <person name="Samanta M.P."/>
            <person name="Sussman M.R."/>
        </authorList>
    </citation>
    <scope>NUCLEOTIDE SEQUENCE [LARGE SCALE GENOMIC DNA]</scope>
</reference>
<dbReference type="SUPFAM" id="SSF52799">
    <property type="entry name" value="(Phosphotyrosine protein) phosphatases II"/>
    <property type="match status" value="1"/>
</dbReference>
<accession>A0A4W4DPX0</accession>
<name>A0A4W4DPX0_ELEEL</name>
<feature type="domain" description="Phosphatase tensin-type" evidence="1">
    <location>
        <begin position="23"/>
        <end position="195"/>
    </location>
</feature>
<proteinExistence type="predicted"/>
<evidence type="ECO:0000313" key="2">
    <source>
        <dbReference type="Ensembl" id="ENSEEEP00000001181.2"/>
    </source>
</evidence>
<organism evidence="2 3">
    <name type="scientific">Electrophorus electricus</name>
    <name type="common">Electric eel</name>
    <name type="synonym">Gymnotus electricus</name>
    <dbReference type="NCBI Taxonomy" id="8005"/>
    <lineage>
        <taxon>Eukaryota</taxon>
        <taxon>Metazoa</taxon>
        <taxon>Chordata</taxon>
        <taxon>Craniata</taxon>
        <taxon>Vertebrata</taxon>
        <taxon>Euteleostomi</taxon>
        <taxon>Actinopterygii</taxon>
        <taxon>Neopterygii</taxon>
        <taxon>Teleostei</taxon>
        <taxon>Ostariophysi</taxon>
        <taxon>Gymnotiformes</taxon>
        <taxon>Gymnotoidei</taxon>
        <taxon>Gymnotidae</taxon>
        <taxon>Electrophorus</taxon>
    </lineage>
</organism>
<keyword evidence="3" id="KW-1185">Reference proteome</keyword>
<dbReference type="Gene3D" id="3.90.190.10">
    <property type="entry name" value="Protein tyrosine phosphatase superfamily"/>
    <property type="match status" value="1"/>
</dbReference>
<reference evidence="2" key="3">
    <citation type="submission" date="2020-05" db="EMBL/GenBank/DDBJ databases">
        <title>Electrophorus electricus (electric eel) genome, fEleEle1, primary haplotype.</title>
        <authorList>
            <person name="Myers G."/>
            <person name="Meyer A."/>
            <person name="Fedrigo O."/>
            <person name="Formenti G."/>
            <person name="Rhie A."/>
            <person name="Tracey A."/>
            <person name="Sims Y."/>
            <person name="Jarvis E.D."/>
        </authorList>
    </citation>
    <scope>NUCLEOTIDE SEQUENCE [LARGE SCALE GENOMIC DNA]</scope>
</reference>
<dbReference type="Proteomes" id="UP000314983">
    <property type="component" value="Chromosome 3"/>
</dbReference>
<sequence length="237" mass="27281">KNSSPYIRYNDYMQQTKKDLSSTAEMAAEPEFDLSYITERIIAVSFHSTCPEQTYLRNLQNITQMLQSKHADNYLVVNISEPREELRRMSTRVLDVGWPELRAPSLHLLCSLCKSMENWLDTCSEHVLLLHCRGNKDRIGVVISSYIQLPSVSTSEEQALDRYTMKRFYSDKMASLMTPSQKRQAFSSEHTCIRTFQQRCNALNFHEPDTYCLSWFCVSWPVTRAGACAGECGHPEA</sequence>
<dbReference type="InterPro" id="IPR029023">
    <property type="entry name" value="Tensin_phosphatase"/>
</dbReference>
<dbReference type="InterPro" id="IPR051484">
    <property type="entry name" value="Tensin_PTEN_phosphatase"/>
</dbReference>
<dbReference type="PANTHER" id="PTHR45734">
    <property type="entry name" value="TENSIN"/>
    <property type="match status" value="1"/>
</dbReference>
<evidence type="ECO:0000259" key="1">
    <source>
        <dbReference type="PROSITE" id="PS51181"/>
    </source>
</evidence>
<dbReference type="AlphaFoldDB" id="A0A4W4DPX0"/>
<evidence type="ECO:0000313" key="3">
    <source>
        <dbReference type="Proteomes" id="UP000314983"/>
    </source>
</evidence>
<protein>
    <recommendedName>
        <fullName evidence="1">Phosphatase tensin-type domain-containing protein</fullName>
    </recommendedName>
</protein>
<reference evidence="2" key="4">
    <citation type="submission" date="2025-08" db="UniProtKB">
        <authorList>
            <consortium name="Ensembl"/>
        </authorList>
    </citation>
    <scope>IDENTIFICATION</scope>
</reference>